<evidence type="ECO:0000313" key="9">
    <source>
        <dbReference type="EMBL" id="ACY16340.1"/>
    </source>
</evidence>
<keyword evidence="6 8" id="KW-0067">ATP-binding</keyword>
<keyword evidence="3 8" id="KW-0547">Nucleotide-binding</keyword>
<dbReference type="InterPro" id="IPR010075">
    <property type="entry name" value="PRibForGlyAmidine_synth_PurQ"/>
</dbReference>
<dbReference type="HOGENOM" id="CLU_001031_3_1_7"/>
<comment type="catalytic activity">
    <reaction evidence="8">
        <text>L-glutamine + H2O = L-glutamate + NH4(+)</text>
        <dbReference type="Rhea" id="RHEA:15889"/>
        <dbReference type="ChEBI" id="CHEBI:15377"/>
        <dbReference type="ChEBI" id="CHEBI:28938"/>
        <dbReference type="ChEBI" id="CHEBI:29985"/>
        <dbReference type="ChEBI" id="CHEBI:58359"/>
        <dbReference type="EC" id="3.5.1.2"/>
    </reaction>
</comment>
<feature type="active site" description="Nucleophile" evidence="8">
    <location>
        <position position="89"/>
    </location>
</feature>
<dbReference type="PROSITE" id="PS51273">
    <property type="entry name" value="GATASE_TYPE_1"/>
    <property type="match status" value="1"/>
</dbReference>
<dbReference type="Pfam" id="PF13507">
    <property type="entry name" value="GATase_5"/>
    <property type="match status" value="1"/>
</dbReference>
<dbReference type="NCBIfam" id="NF002957">
    <property type="entry name" value="PRK03619.1"/>
    <property type="match status" value="1"/>
</dbReference>
<dbReference type="Gene3D" id="3.40.50.880">
    <property type="match status" value="1"/>
</dbReference>
<evidence type="ECO:0000256" key="4">
    <source>
        <dbReference type="ARBA" id="ARBA00022755"/>
    </source>
</evidence>
<dbReference type="SMART" id="SM01211">
    <property type="entry name" value="GATase_5"/>
    <property type="match status" value="1"/>
</dbReference>
<dbReference type="UniPathway" id="UPA00074">
    <property type="reaction ID" value="UER00128"/>
</dbReference>
<evidence type="ECO:0000313" key="10">
    <source>
        <dbReference type="Proteomes" id="UP000001880"/>
    </source>
</evidence>
<dbReference type="EC" id="3.5.1.2" evidence="8"/>
<name>D0LZ78_HALO1</name>
<organism evidence="9 10">
    <name type="scientific">Haliangium ochraceum (strain DSM 14365 / JCM 11303 / SMP-2)</name>
    <dbReference type="NCBI Taxonomy" id="502025"/>
    <lineage>
        <taxon>Bacteria</taxon>
        <taxon>Pseudomonadati</taxon>
        <taxon>Myxococcota</taxon>
        <taxon>Polyangia</taxon>
        <taxon>Haliangiales</taxon>
        <taxon>Kofleriaceae</taxon>
        <taxon>Haliangium</taxon>
    </lineage>
</organism>
<dbReference type="EC" id="6.3.5.3" evidence="8"/>
<reference evidence="9 10" key="1">
    <citation type="journal article" date="2010" name="Stand. Genomic Sci.">
        <title>Complete genome sequence of Haliangium ochraceum type strain (SMP-2).</title>
        <authorList>
            <consortium name="US DOE Joint Genome Institute (JGI-PGF)"/>
            <person name="Ivanova N."/>
            <person name="Daum C."/>
            <person name="Lang E."/>
            <person name="Abt B."/>
            <person name="Kopitz M."/>
            <person name="Saunders E."/>
            <person name="Lapidus A."/>
            <person name="Lucas S."/>
            <person name="Glavina Del Rio T."/>
            <person name="Nolan M."/>
            <person name="Tice H."/>
            <person name="Copeland A."/>
            <person name="Cheng J.F."/>
            <person name="Chen F."/>
            <person name="Bruce D."/>
            <person name="Goodwin L."/>
            <person name="Pitluck S."/>
            <person name="Mavromatis K."/>
            <person name="Pati A."/>
            <person name="Mikhailova N."/>
            <person name="Chen A."/>
            <person name="Palaniappan K."/>
            <person name="Land M."/>
            <person name="Hauser L."/>
            <person name="Chang Y.J."/>
            <person name="Jeffries C.D."/>
            <person name="Detter J.C."/>
            <person name="Brettin T."/>
            <person name="Rohde M."/>
            <person name="Goker M."/>
            <person name="Bristow J."/>
            <person name="Markowitz V."/>
            <person name="Eisen J.A."/>
            <person name="Hugenholtz P."/>
            <person name="Kyrpides N.C."/>
            <person name="Klenk H.P."/>
        </authorList>
    </citation>
    <scope>NUCLEOTIDE SEQUENCE [LARGE SCALE GENOMIC DNA]</scope>
    <source>
        <strain evidence="10">DSM 14365 / CIP 107738 / JCM 11303 / AJ 13395 / SMP-2</strain>
    </source>
</reference>
<evidence type="ECO:0000256" key="2">
    <source>
        <dbReference type="ARBA" id="ARBA00022598"/>
    </source>
</evidence>
<dbReference type="GO" id="GO:0006189">
    <property type="term" value="P:'de novo' IMP biosynthetic process"/>
    <property type="evidence" value="ECO:0007669"/>
    <property type="project" value="UniProtKB-UniRule"/>
</dbReference>
<dbReference type="AlphaFoldDB" id="D0LZ78"/>
<dbReference type="GO" id="GO:0004359">
    <property type="term" value="F:glutaminase activity"/>
    <property type="evidence" value="ECO:0007669"/>
    <property type="project" value="UniProtKB-EC"/>
</dbReference>
<evidence type="ECO:0000256" key="5">
    <source>
        <dbReference type="ARBA" id="ARBA00022801"/>
    </source>
</evidence>
<comment type="subcellular location">
    <subcellularLocation>
        <location evidence="8">Cytoplasm</location>
    </subcellularLocation>
</comment>
<feature type="active site" evidence="8">
    <location>
        <position position="204"/>
    </location>
</feature>
<dbReference type="GO" id="GO:0005737">
    <property type="term" value="C:cytoplasm"/>
    <property type="evidence" value="ECO:0007669"/>
    <property type="project" value="UniProtKB-SubCell"/>
</dbReference>
<evidence type="ECO:0000256" key="7">
    <source>
        <dbReference type="ARBA" id="ARBA00022962"/>
    </source>
</evidence>
<dbReference type="RefSeq" id="WP_012828939.1">
    <property type="nucleotide sequence ID" value="NC_013440.1"/>
</dbReference>
<dbReference type="SUPFAM" id="SSF52317">
    <property type="entry name" value="Class I glutamine amidotransferase-like"/>
    <property type="match status" value="1"/>
</dbReference>
<gene>
    <name evidence="8" type="primary">purQ</name>
    <name evidence="9" type="ordered locus">Hoch_3841</name>
</gene>
<evidence type="ECO:0000256" key="1">
    <source>
        <dbReference type="ARBA" id="ARBA00022490"/>
    </source>
</evidence>
<dbReference type="PANTHER" id="PTHR47552">
    <property type="entry name" value="PHOSPHORIBOSYLFORMYLGLYCINAMIDINE SYNTHASE SUBUNIT PURQ"/>
    <property type="match status" value="1"/>
</dbReference>
<dbReference type="PANTHER" id="PTHR47552:SF1">
    <property type="entry name" value="PHOSPHORIBOSYLFORMYLGLYCINAMIDINE SYNTHASE SUBUNIT PURQ"/>
    <property type="match status" value="1"/>
</dbReference>
<keyword evidence="2 8" id="KW-0436">Ligase</keyword>
<evidence type="ECO:0000256" key="6">
    <source>
        <dbReference type="ARBA" id="ARBA00022840"/>
    </source>
</evidence>
<dbReference type="GO" id="GO:0004642">
    <property type="term" value="F:phosphoribosylformylglycinamidine synthase activity"/>
    <property type="evidence" value="ECO:0007669"/>
    <property type="project" value="UniProtKB-UniRule"/>
</dbReference>
<dbReference type="Proteomes" id="UP000001880">
    <property type="component" value="Chromosome"/>
</dbReference>
<dbReference type="eggNOG" id="COG0047">
    <property type="taxonomic scope" value="Bacteria"/>
</dbReference>
<evidence type="ECO:0000256" key="8">
    <source>
        <dbReference type="HAMAP-Rule" id="MF_00421"/>
    </source>
</evidence>
<comment type="subunit">
    <text evidence="8">Part of the FGAM synthase complex composed of 1 PurL, 1 PurQ and 2 PurS subunits.</text>
</comment>
<dbReference type="NCBIfam" id="TIGR01737">
    <property type="entry name" value="FGAM_synth_I"/>
    <property type="match status" value="1"/>
</dbReference>
<dbReference type="InterPro" id="IPR029062">
    <property type="entry name" value="Class_I_gatase-like"/>
</dbReference>
<dbReference type="HAMAP" id="MF_00421">
    <property type="entry name" value="PurQ"/>
    <property type="match status" value="1"/>
</dbReference>
<dbReference type="KEGG" id="hoh:Hoch_3841"/>
<dbReference type="OrthoDB" id="9804441at2"/>
<dbReference type="EMBL" id="CP001804">
    <property type="protein sequence ID" value="ACY16340.1"/>
    <property type="molecule type" value="Genomic_DNA"/>
</dbReference>
<dbReference type="PIRSF" id="PIRSF001586">
    <property type="entry name" value="FGAM_synth_I"/>
    <property type="match status" value="1"/>
</dbReference>
<keyword evidence="10" id="KW-1185">Reference proteome</keyword>
<accession>D0LZ78</accession>
<dbReference type="CDD" id="cd01740">
    <property type="entry name" value="GATase1_FGAR_AT"/>
    <property type="match status" value="1"/>
</dbReference>
<keyword evidence="1 8" id="KW-0963">Cytoplasm</keyword>
<evidence type="ECO:0000256" key="3">
    <source>
        <dbReference type="ARBA" id="ARBA00022741"/>
    </source>
</evidence>
<comment type="function">
    <text evidence="8">Part of the phosphoribosylformylglycinamidine synthase complex involved in the purines biosynthetic pathway. Catalyzes the ATP-dependent conversion of formylglycinamide ribonucleotide (FGAR) and glutamine to yield formylglycinamidine ribonucleotide (FGAM) and glutamate. The FGAM synthase complex is composed of three subunits. PurQ produces an ammonia molecule by converting glutamine to glutamate. PurL transfers the ammonia molecule to FGAR to form FGAM in an ATP-dependent manner. PurS interacts with PurQ and PurL and is thought to assist in the transfer of the ammonia molecule from PurQ to PurL.</text>
</comment>
<dbReference type="STRING" id="502025.Hoch_3841"/>
<keyword evidence="7 8" id="KW-0315">Glutamine amidotransferase</keyword>
<comment type="pathway">
    <text evidence="8">Purine metabolism; IMP biosynthesis via de novo pathway; 5-amino-1-(5-phospho-D-ribosyl)imidazole from N(2)-formyl-N(1)-(5-phospho-D-ribosyl)glycinamide: step 1/2.</text>
</comment>
<sequence length="239" mass="24985">MRFGVIRFPGSNCDDDALHAVDRVLAADGASGRMIWHKEQHLGELDAVIVPGGFSYGDYLRGGAMAARAPIMADLVRFAERGGPVLGICNGFQILCEAGLLEGALTRNASLRFVCKDVFCVVEGRPTPFTSAIPAGRHLRLPIAHAEGCYVHEDPAALERAGQVVFRYCDAAGAVTPEANPNGSLAGIAGVCNPAGNVVGLMPHPERALEPLLGSGDDGRMLFLSALAQAAGRPTRVGG</sequence>
<feature type="active site" evidence="8">
    <location>
        <position position="206"/>
    </location>
</feature>
<dbReference type="GO" id="GO:0005524">
    <property type="term" value="F:ATP binding"/>
    <property type="evidence" value="ECO:0007669"/>
    <property type="project" value="UniProtKB-KW"/>
</dbReference>
<protein>
    <recommendedName>
        <fullName evidence="8">Phosphoribosylformylglycinamidine synthase subunit PurQ</fullName>
        <shortName evidence="8">FGAM synthase</shortName>
        <ecNumber evidence="8">6.3.5.3</ecNumber>
    </recommendedName>
    <alternativeName>
        <fullName evidence="8">Formylglycinamide ribonucleotide amidotransferase subunit I</fullName>
        <shortName evidence="8">FGAR amidotransferase I</shortName>
        <shortName evidence="8">FGAR-AT I</shortName>
    </alternativeName>
    <alternativeName>
        <fullName evidence="8">Glutaminase PurQ</fullName>
        <ecNumber evidence="8">3.5.1.2</ecNumber>
    </alternativeName>
    <alternativeName>
        <fullName evidence="8">Phosphoribosylformylglycinamidine synthase subunit I</fullName>
    </alternativeName>
</protein>
<proteinExistence type="inferred from homology"/>
<keyword evidence="4 8" id="KW-0658">Purine biosynthesis</keyword>
<keyword evidence="5 8" id="KW-0378">Hydrolase</keyword>
<comment type="catalytic activity">
    <reaction evidence="8">
        <text>N(2)-formyl-N(1)-(5-phospho-beta-D-ribosyl)glycinamide + L-glutamine + ATP + H2O = 2-formamido-N(1)-(5-O-phospho-beta-D-ribosyl)acetamidine + L-glutamate + ADP + phosphate + H(+)</text>
        <dbReference type="Rhea" id="RHEA:17129"/>
        <dbReference type="ChEBI" id="CHEBI:15377"/>
        <dbReference type="ChEBI" id="CHEBI:15378"/>
        <dbReference type="ChEBI" id="CHEBI:29985"/>
        <dbReference type="ChEBI" id="CHEBI:30616"/>
        <dbReference type="ChEBI" id="CHEBI:43474"/>
        <dbReference type="ChEBI" id="CHEBI:58359"/>
        <dbReference type="ChEBI" id="CHEBI:147286"/>
        <dbReference type="ChEBI" id="CHEBI:147287"/>
        <dbReference type="ChEBI" id="CHEBI:456216"/>
        <dbReference type="EC" id="6.3.5.3"/>
    </reaction>
</comment>